<accession>A0A3G8JVS7</accession>
<dbReference type="SUPFAM" id="SSF46689">
    <property type="entry name" value="Homeodomain-like"/>
    <property type="match status" value="1"/>
</dbReference>
<dbReference type="PANTHER" id="PTHR30055">
    <property type="entry name" value="HTH-TYPE TRANSCRIPTIONAL REGULATOR RUTR"/>
    <property type="match status" value="1"/>
</dbReference>
<dbReference type="KEGG" id="gom:D7316_05323"/>
<dbReference type="EMBL" id="CP033972">
    <property type="protein sequence ID" value="AZG48702.1"/>
    <property type="molecule type" value="Genomic_DNA"/>
</dbReference>
<keyword evidence="1 2" id="KW-0238">DNA-binding</keyword>
<dbReference type="Proteomes" id="UP000271469">
    <property type="component" value="Chromosome"/>
</dbReference>
<dbReference type="Gene3D" id="1.10.357.10">
    <property type="entry name" value="Tetracycline Repressor, domain 2"/>
    <property type="match status" value="1"/>
</dbReference>
<dbReference type="PROSITE" id="PS50977">
    <property type="entry name" value="HTH_TETR_2"/>
    <property type="match status" value="1"/>
</dbReference>
<dbReference type="InterPro" id="IPR050109">
    <property type="entry name" value="HTH-type_TetR-like_transc_reg"/>
</dbReference>
<dbReference type="InterPro" id="IPR009057">
    <property type="entry name" value="Homeodomain-like_sf"/>
</dbReference>
<name>A0A3G8JVS7_9ACTN</name>
<dbReference type="AlphaFoldDB" id="A0A3G8JVS7"/>
<dbReference type="InterPro" id="IPR001647">
    <property type="entry name" value="HTH_TetR"/>
</dbReference>
<protein>
    <recommendedName>
        <fullName evidence="3">HTH tetR-type domain-containing protein</fullName>
    </recommendedName>
</protein>
<evidence type="ECO:0000313" key="5">
    <source>
        <dbReference type="Proteomes" id="UP000271469"/>
    </source>
</evidence>
<dbReference type="GO" id="GO:0003700">
    <property type="term" value="F:DNA-binding transcription factor activity"/>
    <property type="evidence" value="ECO:0007669"/>
    <property type="project" value="TreeGrafter"/>
</dbReference>
<evidence type="ECO:0000256" key="1">
    <source>
        <dbReference type="ARBA" id="ARBA00023125"/>
    </source>
</evidence>
<sequence length="207" mass="22677">MVSDAVLPDVATPTTSGAGVRQRLLDAMATCLMNRGYRETTVADVVRVARTSRRSFYQEFRDKQACFVELLRTANDAMVAAIAEGVDRDAEWYTQIRQAVQAYVAVTEKHPEIAWSWIRELPALGESARTVQVEAMESLIEVLVPLTDSPQMRAAGIRPMTHETAVIIWGGIRELAASAVEEKRSLYTIVEPAVAACVALVGANIEA</sequence>
<evidence type="ECO:0000256" key="2">
    <source>
        <dbReference type="PROSITE-ProRule" id="PRU00335"/>
    </source>
</evidence>
<evidence type="ECO:0000259" key="3">
    <source>
        <dbReference type="PROSITE" id="PS50977"/>
    </source>
</evidence>
<reference evidence="4 5" key="1">
    <citation type="submission" date="2018-11" db="EMBL/GenBank/DDBJ databases">
        <title>Gordonia insulae sp. nov., isolated from an island soil.</title>
        <authorList>
            <person name="Kim Y.S."/>
            <person name="Kim S.B."/>
        </authorList>
    </citation>
    <scope>NUCLEOTIDE SEQUENCE [LARGE SCALE GENOMIC DNA]</scope>
    <source>
        <strain evidence="4 5">MMS17-SY073</strain>
    </source>
</reference>
<proteinExistence type="predicted"/>
<gene>
    <name evidence="4" type="ORF">D7316_05323</name>
</gene>
<evidence type="ECO:0000313" key="4">
    <source>
        <dbReference type="EMBL" id="AZG48702.1"/>
    </source>
</evidence>
<keyword evidence="5" id="KW-1185">Reference proteome</keyword>
<feature type="domain" description="HTH tetR-type" evidence="3">
    <location>
        <begin position="18"/>
        <end position="78"/>
    </location>
</feature>
<dbReference type="GO" id="GO:0000976">
    <property type="term" value="F:transcription cis-regulatory region binding"/>
    <property type="evidence" value="ECO:0007669"/>
    <property type="project" value="TreeGrafter"/>
</dbReference>
<dbReference type="PANTHER" id="PTHR30055:SF187">
    <property type="entry name" value="TRANSCRIPTIONAL REGULATORY PROTEIN"/>
    <property type="match status" value="1"/>
</dbReference>
<organism evidence="4 5">
    <name type="scientific">Gordonia insulae</name>
    <dbReference type="NCBI Taxonomy" id="2420509"/>
    <lineage>
        <taxon>Bacteria</taxon>
        <taxon>Bacillati</taxon>
        <taxon>Actinomycetota</taxon>
        <taxon>Actinomycetes</taxon>
        <taxon>Mycobacteriales</taxon>
        <taxon>Gordoniaceae</taxon>
        <taxon>Gordonia</taxon>
    </lineage>
</organism>
<feature type="DNA-binding region" description="H-T-H motif" evidence="2">
    <location>
        <begin position="41"/>
        <end position="60"/>
    </location>
</feature>
<dbReference type="Pfam" id="PF00440">
    <property type="entry name" value="TetR_N"/>
    <property type="match status" value="1"/>
</dbReference>